<dbReference type="AlphaFoldDB" id="A0A330HSL0"/>
<name>A0A330HSL0_9HYPH</name>
<dbReference type="OrthoDB" id="9809602at2"/>
<dbReference type="RefSeq" id="WP_112097980.1">
    <property type="nucleotide sequence ID" value="NZ_QMBP01000005.1"/>
</dbReference>
<dbReference type="Proteomes" id="UP000251558">
    <property type="component" value="Unassembled WGS sequence"/>
</dbReference>
<evidence type="ECO:0000313" key="1">
    <source>
        <dbReference type="EMBL" id="RAZ90572.1"/>
    </source>
</evidence>
<sequence>MEGIEMGRGIVAAVGCLLLLSQKAFAGWYQVKNYEGSIGPNPVHLSLQRYDGFGSGITVEGSYFYDAKQSPIALYGKAEGTKLTLCEIADDKELDRVLVMGSKTPVDTARCPLSLDISQSGATGTWIKGLEKFQVVLKEVAGLDDTAEGRVRGIVEIPFWAQTAAHRFAGIFTKTEAGICMTKLQVISKKTKKAVQSIRFDDPDCNAGMLMTPIYMNVQKQGEEIISVNFRGGGTGYTVEYGFSLKTKKYRRLVH</sequence>
<keyword evidence="2" id="KW-1185">Reference proteome</keyword>
<protein>
    <submittedName>
        <fullName evidence="1">Uncharacterized protein</fullName>
    </submittedName>
</protein>
<evidence type="ECO:0000313" key="2">
    <source>
        <dbReference type="Proteomes" id="UP000251558"/>
    </source>
</evidence>
<dbReference type="EMBL" id="QMBP01000005">
    <property type="protein sequence ID" value="RAZ90572.1"/>
    <property type="molecule type" value="Genomic_DNA"/>
</dbReference>
<reference evidence="1 2" key="1">
    <citation type="submission" date="2018-07" db="EMBL/GenBank/DDBJ databases">
        <title>Diversity of Mesorhizobium strains in Brazil.</title>
        <authorList>
            <person name="Helene L.C.F."/>
            <person name="Dall'Agnol R."/>
            <person name="Delamuta J.R.M."/>
            <person name="Hungria M."/>
        </authorList>
    </citation>
    <scope>NUCLEOTIDE SEQUENCE [LARGE SCALE GENOMIC DNA]</scope>
    <source>
        <strain evidence="1 2">AC99b</strain>
    </source>
</reference>
<gene>
    <name evidence="1" type="ORF">DPM33_13805</name>
</gene>
<accession>A0A330HSL0</accession>
<organism evidence="1 2">
    <name type="scientific">Mesorhizobium hawassense</name>
    <dbReference type="NCBI Taxonomy" id="1209954"/>
    <lineage>
        <taxon>Bacteria</taxon>
        <taxon>Pseudomonadati</taxon>
        <taxon>Pseudomonadota</taxon>
        <taxon>Alphaproteobacteria</taxon>
        <taxon>Hyphomicrobiales</taxon>
        <taxon>Phyllobacteriaceae</taxon>
        <taxon>Mesorhizobium</taxon>
    </lineage>
</organism>
<proteinExistence type="predicted"/>
<comment type="caution">
    <text evidence="1">The sequence shown here is derived from an EMBL/GenBank/DDBJ whole genome shotgun (WGS) entry which is preliminary data.</text>
</comment>